<proteinExistence type="predicted"/>
<evidence type="ECO:0000313" key="3">
    <source>
        <dbReference type="Proteomes" id="UP001262835"/>
    </source>
</evidence>
<comment type="caution">
    <text evidence="2">The sequence shown here is derived from an EMBL/GenBank/DDBJ whole genome shotgun (WGS) entry which is preliminary data.</text>
</comment>
<keyword evidence="1" id="KW-0472">Membrane</keyword>
<organism evidence="2 3">
    <name type="scientific">Microbacterium aquilitoris</name>
    <dbReference type="NCBI Taxonomy" id="3067307"/>
    <lineage>
        <taxon>Bacteria</taxon>
        <taxon>Bacillati</taxon>
        <taxon>Actinomycetota</taxon>
        <taxon>Actinomycetes</taxon>
        <taxon>Micrococcales</taxon>
        <taxon>Microbacteriaceae</taxon>
        <taxon>Microbacterium</taxon>
    </lineage>
</organism>
<gene>
    <name evidence="2" type="ORF">Q9S78_10140</name>
</gene>
<dbReference type="EMBL" id="JAUZVT010000002">
    <property type="protein sequence ID" value="MDT3331034.1"/>
    <property type="molecule type" value="Genomic_DNA"/>
</dbReference>
<protein>
    <recommendedName>
        <fullName evidence="4">Integral membrane protein</fullName>
    </recommendedName>
</protein>
<dbReference type="RefSeq" id="WP_020097112.1">
    <property type="nucleotide sequence ID" value="NZ_JAUZVT010000002.1"/>
</dbReference>
<sequence length="96" mass="9879">MLVVLALVFGAIAGAAAHYALPLRSLRGVALGPLLGSLLGAGTWTAMTWAGVGPDQGWIWLVSIAVPVVVTPTALLVLSRLRAAHDARTRTELGIA</sequence>
<accession>A0ABU3GN94</accession>
<keyword evidence="1" id="KW-0812">Transmembrane</keyword>
<reference evidence="2 3" key="1">
    <citation type="submission" date="2023-08" db="EMBL/GenBank/DDBJ databases">
        <title>Microbacterium aquilitoris sp. nov. and Microbacterium gwkjibeachense sp. nov., isolated from beach.</title>
        <authorList>
            <person name="Lee S.D."/>
            <person name="Yang H."/>
            <person name="Kim I."/>
        </authorList>
    </citation>
    <scope>NUCLEOTIDE SEQUENCE [LARGE SCALE GENOMIC DNA]</scope>
    <source>
        <strain evidence="2 3">KSW-18</strain>
    </source>
</reference>
<dbReference type="Proteomes" id="UP001262835">
    <property type="component" value="Unassembled WGS sequence"/>
</dbReference>
<evidence type="ECO:0000256" key="1">
    <source>
        <dbReference type="SAM" id="Phobius"/>
    </source>
</evidence>
<feature type="transmembrane region" description="Helical" evidence="1">
    <location>
        <begin position="57"/>
        <end position="78"/>
    </location>
</feature>
<keyword evidence="3" id="KW-1185">Reference proteome</keyword>
<evidence type="ECO:0000313" key="2">
    <source>
        <dbReference type="EMBL" id="MDT3331034.1"/>
    </source>
</evidence>
<keyword evidence="1" id="KW-1133">Transmembrane helix</keyword>
<evidence type="ECO:0008006" key="4">
    <source>
        <dbReference type="Google" id="ProtNLM"/>
    </source>
</evidence>
<name>A0ABU3GN94_9MICO</name>